<name>B4M043_DROVI</name>
<reference evidence="4 5" key="1">
    <citation type="journal article" date="2007" name="Nature">
        <title>Evolution of genes and genomes on the Drosophila phylogeny.</title>
        <authorList>
            <consortium name="Drosophila 12 Genomes Consortium"/>
            <person name="Clark A.G."/>
            <person name="Eisen M.B."/>
            <person name="Smith D.R."/>
            <person name="Bergman C.M."/>
            <person name="Oliver B."/>
            <person name="Markow T.A."/>
            <person name="Kaufman T.C."/>
            <person name="Kellis M."/>
            <person name="Gelbart W."/>
            <person name="Iyer V.N."/>
            <person name="Pollard D.A."/>
            <person name="Sackton T.B."/>
            <person name="Larracuente A.M."/>
            <person name="Singh N.D."/>
            <person name="Abad J.P."/>
            <person name="Abt D.N."/>
            <person name="Adryan B."/>
            <person name="Aguade M."/>
            <person name="Akashi H."/>
            <person name="Anderson W.W."/>
            <person name="Aquadro C.F."/>
            <person name="Ardell D.H."/>
            <person name="Arguello R."/>
            <person name="Artieri C.G."/>
            <person name="Barbash D.A."/>
            <person name="Barker D."/>
            <person name="Barsanti P."/>
            <person name="Batterham P."/>
            <person name="Batzoglou S."/>
            <person name="Begun D."/>
            <person name="Bhutkar A."/>
            <person name="Blanco E."/>
            <person name="Bosak S.A."/>
            <person name="Bradley R.K."/>
            <person name="Brand A.D."/>
            <person name="Brent M.R."/>
            <person name="Brooks A.N."/>
            <person name="Brown R.H."/>
            <person name="Butlin R.K."/>
            <person name="Caggese C."/>
            <person name="Calvi B.R."/>
            <person name="Bernardo de Carvalho A."/>
            <person name="Caspi A."/>
            <person name="Castrezana S."/>
            <person name="Celniker S.E."/>
            <person name="Chang J.L."/>
            <person name="Chapple C."/>
            <person name="Chatterji S."/>
            <person name="Chinwalla A."/>
            <person name="Civetta A."/>
            <person name="Clifton S.W."/>
            <person name="Comeron J.M."/>
            <person name="Costello J.C."/>
            <person name="Coyne J.A."/>
            <person name="Daub J."/>
            <person name="David R.G."/>
            <person name="Delcher A.L."/>
            <person name="Delehaunty K."/>
            <person name="Do C.B."/>
            <person name="Ebling H."/>
            <person name="Edwards K."/>
            <person name="Eickbush T."/>
            <person name="Evans J.D."/>
            <person name="Filipski A."/>
            <person name="Findeiss S."/>
            <person name="Freyhult E."/>
            <person name="Fulton L."/>
            <person name="Fulton R."/>
            <person name="Garcia A.C."/>
            <person name="Gardiner A."/>
            <person name="Garfield D.A."/>
            <person name="Garvin B.E."/>
            <person name="Gibson G."/>
            <person name="Gilbert D."/>
            <person name="Gnerre S."/>
            <person name="Godfrey J."/>
            <person name="Good R."/>
            <person name="Gotea V."/>
            <person name="Gravely B."/>
            <person name="Greenberg A.J."/>
            <person name="Griffiths-Jones S."/>
            <person name="Gross S."/>
            <person name="Guigo R."/>
            <person name="Gustafson E.A."/>
            <person name="Haerty W."/>
            <person name="Hahn M.W."/>
            <person name="Halligan D.L."/>
            <person name="Halpern A.L."/>
            <person name="Halter G.M."/>
            <person name="Han M.V."/>
            <person name="Heger A."/>
            <person name="Hillier L."/>
            <person name="Hinrichs A.S."/>
            <person name="Holmes I."/>
            <person name="Hoskins R.A."/>
            <person name="Hubisz M.J."/>
            <person name="Hultmark D."/>
            <person name="Huntley M.A."/>
            <person name="Jaffe D.B."/>
            <person name="Jagadeeshan S."/>
            <person name="Jeck W.R."/>
            <person name="Johnson J."/>
            <person name="Jones C.D."/>
            <person name="Jordan W.C."/>
            <person name="Karpen G.H."/>
            <person name="Kataoka E."/>
            <person name="Keightley P.D."/>
            <person name="Kheradpour P."/>
            <person name="Kirkness E.F."/>
            <person name="Koerich L.B."/>
            <person name="Kristiansen K."/>
            <person name="Kudrna D."/>
            <person name="Kulathinal R.J."/>
            <person name="Kumar S."/>
            <person name="Kwok R."/>
            <person name="Lander E."/>
            <person name="Langley C.H."/>
            <person name="Lapoint R."/>
            <person name="Lazzaro B.P."/>
            <person name="Lee S.J."/>
            <person name="Levesque L."/>
            <person name="Li R."/>
            <person name="Lin C.F."/>
            <person name="Lin M.F."/>
            <person name="Lindblad-Toh K."/>
            <person name="Llopart A."/>
            <person name="Long M."/>
            <person name="Low L."/>
            <person name="Lozovsky E."/>
            <person name="Lu J."/>
            <person name="Luo M."/>
            <person name="Machado C.A."/>
            <person name="Makalowski W."/>
            <person name="Marzo M."/>
            <person name="Matsuda M."/>
            <person name="Matzkin L."/>
            <person name="McAllister B."/>
            <person name="McBride C.S."/>
            <person name="McKernan B."/>
            <person name="McKernan K."/>
            <person name="Mendez-Lago M."/>
            <person name="Minx P."/>
            <person name="Mollenhauer M.U."/>
            <person name="Montooth K."/>
            <person name="Mount S.M."/>
            <person name="Mu X."/>
            <person name="Myers E."/>
            <person name="Negre B."/>
            <person name="Newfeld S."/>
            <person name="Nielsen R."/>
            <person name="Noor M.A."/>
            <person name="O'Grady P."/>
            <person name="Pachter L."/>
            <person name="Papaceit M."/>
            <person name="Parisi M.J."/>
            <person name="Parisi M."/>
            <person name="Parts L."/>
            <person name="Pedersen J.S."/>
            <person name="Pesole G."/>
            <person name="Phillippy A.M."/>
            <person name="Ponting C.P."/>
            <person name="Pop M."/>
            <person name="Porcelli D."/>
            <person name="Powell J.R."/>
            <person name="Prohaska S."/>
            <person name="Pruitt K."/>
            <person name="Puig M."/>
            <person name="Quesneville H."/>
            <person name="Ram K.R."/>
            <person name="Rand D."/>
            <person name="Rasmussen M.D."/>
            <person name="Reed L.K."/>
            <person name="Reenan R."/>
            <person name="Reily A."/>
            <person name="Remington K.A."/>
            <person name="Rieger T.T."/>
            <person name="Ritchie M.G."/>
            <person name="Robin C."/>
            <person name="Rogers Y.H."/>
            <person name="Rohde C."/>
            <person name="Rozas J."/>
            <person name="Rubenfield M.J."/>
            <person name="Ruiz A."/>
            <person name="Russo S."/>
            <person name="Salzberg S.L."/>
            <person name="Sanchez-Gracia A."/>
            <person name="Saranga D.J."/>
            <person name="Sato H."/>
            <person name="Schaeffer S.W."/>
            <person name="Schatz M.C."/>
            <person name="Schlenke T."/>
            <person name="Schwartz R."/>
            <person name="Segarra C."/>
            <person name="Singh R.S."/>
            <person name="Sirot L."/>
            <person name="Sirota M."/>
            <person name="Sisneros N.B."/>
            <person name="Smith C.D."/>
            <person name="Smith T.F."/>
            <person name="Spieth J."/>
            <person name="Stage D.E."/>
            <person name="Stark A."/>
            <person name="Stephan W."/>
            <person name="Strausberg R.L."/>
            <person name="Strempel S."/>
            <person name="Sturgill D."/>
            <person name="Sutton G."/>
            <person name="Sutton G.G."/>
            <person name="Tao W."/>
            <person name="Teichmann S."/>
            <person name="Tobari Y.N."/>
            <person name="Tomimura Y."/>
            <person name="Tsolas J.M."/>
            <person name="Valente V.L."/>
            <person name="Venter E."/>
            <person name="Venter J.C."/>
            <person name="Vicario S."/>
            <person name="Vieira F.G."/>
            <person name="Vilella A.J."/>
            <person name="Villasante A."/>
            <person name="Walenz B."/>
            <person name="Wang J."/>
            <person name="Wasserman M."/>
            <person name="Watts T."/>
            <person name="Wilson D."/>
            <person name="Wilson R.K."/>
            <person name="Wing R.A."/>
            <person name="Wolfner M.F."/>
            <person name="Wong A."/>
            <person name="Wong G.K."/>
            <person name="Wu C.I."/>
            <person name="Wu G."/>
            <person name="Yamamoto D."/>
            <person name="Yang H.P."/>
            <person name="Yang S.P."/>
            <person name="Yorke J.A."/>
            <person name="Yoshida K."/>
            <person name="Zdobnov E."/>
            <person name="Zhang P."/>
            <person name="Zhang Y."/>
            <person name="Zimin A.V."/>
            <person name="Baldwin J."/>
            <person name="Abdouelleil A."/>
            <person name="Abdulkadir J."/>
            <person name="Abebe A."/>
            <person name="Abera B."/>
            <person name="Abreu J."/>
            <person name="Acer S.C."/>
            <person name="Aftuck L."/>
            <person name="Alexander A."/>
            <person name="An P."/>
            <person name="Anderson E."/>
            <person name="Anderson S."/>
            <person name="Arachi H."/>
            <person name="Azer M."/>
            <person name="Bachantsang P."/>
            <person name="Barry A."/>
            <person name="Bayul T."/>
            <person name="Berlin A."/>
            <person name="Bessette D."/>
            <person name="Bloom T."/>
            <person name="Blye J."/>
            <person name="Boguslavskiy L."/>
            <person name="Bonnet C."/>
            <person name="Boukhgalter B."/>
            <person name="Bourzgui I."/>
            <person name="Brown A."/>
            <person name="Cahill P."/>
            <person name="Channer S."/>
            <person name="Cheshatsang Y."/>
            <person name="Chuda L."/>
            <person name="Citroen M."/>
            <person name="Collymore A."/>
            <person name="Cooke P."/>
            <person name="Costello M."/>
            <person name="D'Aco K."/>
            <person name="Daza R."/>
            <person name="De Haan G."/>
            <person name="DeGray S."/>
            <person name="DeMaso C."/>
            <person name="Dhargay N."/>
            <person name="Dooley K."/>
            <person name="Dooley E."/>
            <person name="Doricent M."/>
            <person name="Dorje P."/>
            <person name="Dorjee K."/>
            <person name="Dupes A."/>
            <person name="Elong R."/>
            <person name="Falk J."/>
            <person name="Farina A."/>
            <person name="Faro S."/>
            <person name="Ferguson D."/>
            <person name="Fisher S."/>
            <person name="Foley C.D."/>
            <person name="Franke A."/>
            <person name="Friedrich D."/>
            <person name="Gadbois L."/>
            <person name="Gearin G."/>
            <person name="Gearin C.R."/>
            <person name="Giannoukos G."/>
            <person name="Goode T."/>
            <person name="Graham J."/>
            <person name="Grandbois E."/>
            <person name="Grewal S."/>
            <person name="Gyaltsen K."/>
            <person name="Hafez N."/>
            <person name="Hagos B."/>
            <person name="Hall J."/>
            <person name="Henson C."/>
            <person name="Hollinger A."/>
            <person name="Honan T."/>
            <person name="Huard M.D."/>
            <person name="Hughes L."/>
            <person name="Hurhula B."/>
            <person name="Husby M.E."/>
            <person name="Kamat A."/>
            <person name="Kanga B."/>
            <person name="Kashin S."/>
            <person name="Khazanovich D."/>
            <person name="Kisner P."/>
            <person name="Lance K."/>
            <person name="Lara M."/>
            <person name="Lee W."/>
            <person name="Lennon N."/>
            <person name="Letendre F."/>
            <person name="LeVine R."/>
            <person name="Lipovsky A."/>
            <person name="Liu X."/>
            <person name="Liu J."/>
            <person name="Liu S."/>
            <person name="Lokyitsang T."/>
            <person name="Lokyitsang Y."/>
            <person name="Lubonja R."/>
            <person name="Lui A."/>
            <person name="MacDonald P."/>
            <person name="Magnisalis V."/>
            <person name="Maru K."/>
            <person name="Matthews C."/>
            <person name="McCusker W."/>
            <person name="McDonough S."/>
            <person name="Mehta T."/>
            <person name="Meldrim J."/>
            <person name="Meneus L."/>
            <person name="Mihai O."/>
            <person name="Mihalev A."/>
            <person name="Mihova T."/>
            <person name="Mittelman R."/>
            <person name="Mlenga V."/>
            <person name="Montmayeur A."/>
            <person name="Mulrain L."/>
            <person name="Navidi A."/>
            <person name="Naylor J."/>
            <person name="Negash T."/>
            <person name="Nguyen T."/>
            <person name="Nguyen N."/>
            <person name="Nicol R."/>
            <person name="Norbu C."/>
            <person name="Norbu N."/>
            <person name="Novod N."/>
            <person name="O'Neill B."/>
            <person name="Osman S."/>
            <person name="Markiewicz E."/>
            <person name="Oyono O.L."/>
            <person name="Patti C."/>
            <person name="Phunkhang P."/>
            <person name="Pierre F."/>
            <person name="Priest M."/>
            <person name="Raghuraman S."/>
            <person name="Rege F."/>
            <person name="Reyes R."/>
            <person name="Rise C."/>
            <person name="Rogov P."/>
            <person name="Ross K."/>
            <person name="Ryan E."/>
            <person name="Settipalli S."/>
            <person name="Shea T."/>
            <person name="Sherpa N."/>
            <person name="Shi L."/>
            <person name="Shih D."/>
            <person name="Sparrow T."/>
            <person name="Spaulding J."/>
            <person name="Stalker J."/>
            <person name="Stange-Thomann N."/>
            <person name="Stavropoulos S."/>
            <person name="Stone C."/>
            <person name="Strader C."/>
            <person name="Tesfaye S."/>
            <person name="Thomson T."/>
            <person name="Thoulutsang Y."/>
            <person name="Thoulutsang D."/>
            <person name="Topham K."/>
            <person name="Topping I."/>
            <person name="Tsamla T."/>
            <person name="Vassiliev H."/>
            <person name="Vo A."/>
            <person name="Wangchuk T."/>
            <person name="Wangdi T."/>
            <person name="Weiand M."/>
            <person name="Wilkinson J."/>
            <person name="Wilson A."/>
            <person name="Yadav S."/>
            <person name="Young G."/>
            <person name="Yu Q."/>
            <person name="Zembek L."/>
            <person name="Zhong D."/>
            <person name="Zimmer A."/>
            <person name="Zwirko Z."/>
            <person name="Jaffe D.B."/>
            <person name="Alvarez P."/>
            <person name="Brockman W."/>
            <person name="Butler J."/>
            <person name="Chin C."/>
            <person name="Gnerre S."/>
            <person name="Grabherr M."/>
            <person name="Kleber M."/>
            <person name="Mauceli E."/>
            <person name="MacCallum I."/>
        </authorList>
    </citation>
    <scope>NUCLEOTIDE SEQUENCE [LARGE SCALE GENOMIC DNA]</scope>
    <source>
        <strain evidence="5">Tucson 15010-1051.87</strain>
    </source>
</reference>
<evidence type="ECO:0000313" key="5">
    <source>
        <dbReference type="Proteomes" id="UP000008792"/>
    </source>
</evidence>
<feature type="compositionally biased region" description="Gly residues" evidence="1">
    <location>
        <begin position="797"/>
        <end position="808"/>
    </location>
</feature>
<evidence type="ECO:0000256" key="1">
    <source>
        <dbReference type="SAM" id="MobiDB-lite"/>
    </source>
</evidence>
<keyword evidence="5" id="KW-1185">Reference proteome</keyword>
<dbReference type="OrthoDB" id="7883086at2759"/>
<dbReference type="STRING" id="7244.B4M043"/>
<feature type="domain" description="DUF4776" evidence="2">
    <location>
        <begin position="481"/>
        <end position="747"/>
    </location>
</feature>
<sequence length="888" mass="99925">MTACNFVFDIVVTRFESKYVYIQDPKQLRIEVKFNKKTIPLTSSRINVAEFKPGSSNEFNKFPEKLRQTLEECGMPITVKYRGSVLGTGRISFPQSFTDSIVAGMPDLIHVDTCQFEREAQVTGSLELLLRLIIKCDEVAIPKESECRRNVDRSINPQDIMFIMSESQRCPSPCDPCLDTWQPDEGDEILQLDLDRYRSLDIGAPKHDEIFKHNPVCDSVCWEVKKMAQEYEQAIDSIIERTGKPSSLKPPCRTADALRSPCGPPCHNSNYPTIQKPNFPLYSQFPPTQDIGCNCHSPKLATVPTSDGNVLQDKNIRFCPVCLNNLSWLPIFAACPKCGLKPMPVIEEDYNQKELTADNIMIDYLGKPPAAISDICKDPCDKSAEENTKMYQAGCRCTCEQGKLCAYCRVIKLIPGLFQPGLSQKTEQNADDSQCSEDHCVFMVNPTESRPFLARVFSELREIYDLKVNKRGSDACIRENNPKRAAQLHKMKKTTPAEARKKLLKPGHVSEAHKYCAKRMRPVSRRHGWAWASSQEARKYGWRPGAVLRPLKRVMNYFLNYSPENNADNTCRKRVETEKEKVRQLPILNLSKKDGVIFITLRAVNNKNEEMKPIVFKVVKSDLAVALSEIKRKLKEKGFRKCTCHQTLMMCVCRDNEEKKHLEVAVQKECRRRGMENCVDHLVLTDTSDSEMEFDFDVTSPAGVPQHPTPPKPCTVNRNTQTAVKEQKVSPIYPVKYTPYWRSLDCAAGDRYTGTAFANLGETVFEDGLFGHRGGGPHGVPATDGARPKSKTIWGEKPGGPMIGGGRTGPVDSPGGKSFPGAKKKQAAGKSAPIPVRMPKRYYKAIEEAAKAAAKQKEEEKKKRNPDMLKYLMKRGVIPTPWDPNANA</sequence>
<dbReference type="InterPro" id="IPR031992">
    <property type="entry name" value="DUF4788"/>
</dbReference>
<gene>
    <name evidence="4" type="primary">Dvir\GJ22615</name>
    <name evidence="4" type="ORF">Dvir_GJ22615</name>
</gene>
<dbReference type="PANTHER" id="PTHR39079:SF1">
    <property type="entry name" value="GH11706P-RELATED"/>
    <property type="match status" value="1"/>
</dbReference>
<dbReference type="Proteomes" id="UP000008792">
    <property type="component" value="Unassembled WGS sequence"/>
</dbReference>
<feature type="region of interest" description="Disordered" evidence="1">
    <location>
        <begin position="795"/>
        <end position="834"/>
    </location>
</feature>
<evidence type="ECO:0000313" key="4">
    <source>
        <dbReference type="EMBL" id="EDW68293.2"/>
    </source>
</evidence>
<dbReference type="InterPro" id="IPR031949">
    <property type="entry name" value="DUF4776"/>
</dbReference>
<dbReference type="KEGG" id="dvi:6630011"/>
<dbReference type="EMBL" id="CH940650">
    <property type="protein sequence ID" value="EDW68293.2"/>
    <property type="molecule type" value="Genomic_DNA"/>
</dbReference>
<evidence type="ECO:0000259" key="2">
    <source>
        <dbReference type="Pfam" id="PF16003"/>
    </source>
</evidence>
<dbReference type="HOGENOM" id="CLU_008522_0_0_1"/>
<evidence type="ECO:0008006" key="6">
    <source>
        <dbReference type="Google" id="ProtNLM"/>
    </source>
</evidence>
<protein>
    <recommendedName>
        <fullName evidence="6">DUF4776 domain-containing protein</fullName>
    </recommendedName>
</protein>
<organism evidence="4 5">
    <name type="scientific">Drosophila virilis</name>
    <name type="common">Fruit fly</name>
    <dbReference type="NCBI Taxonomy" id="7244"/>
    <lineage>
        <taxon>Eukaryota</taxon>
        <taxon>Metazoa</taxon>
        <taxon>Ecdysozoa</taxon>
        <taxon>Arthropoda</taxon>
        <taxon>Hexapoda</taxon>
        <taxon>Insecta</taxon>
        <taxon>Pterygota</taxon>
        <taxon>Neoptera</taxon>
        <taxon>Endopterygota</taxon>
        <taxon>Diptera</taxon>
        <taxon>Brachycera</taxon>
        <taxon>Muscomorpha</taxon>
        <taxon>Ephydroidea</taxon>
        <taxon>Drosophilidae</taxon>
        <taxon>Drosophila</taxon>
    </lineage>
</organism>
<evidence type="ECO:0000259" key="3">
    <source>
        <dbReference type="Pfam" id="PF16032"/>
    </source>
</evidence>
<dbReference type="PANTHER" id="PTHR39079">
    <property type="entry name" value="FI08034P-RELATED"/>
    <property type="match status" value="1"/>
</dbReference>
<dbReference type="eggNOG" id="ENOG502QSI5">
    <property type="taxonomic scope" value="Eukaryota"/>
</dbReference>
<accession>B4M043</accession>
<dbReference type="AlphaFoldDB" id="B4M043"/>
<proteinExistence type="predicted"/>
<dbReference type="Pfam" id="PF16003">
    <property type="entry name" value="DUF4776"/>
    <property type="match status" value="1"/>
</dbReference>
<dbReference type="InParanoid" id="B4M043"/>
<feature type="domain" description="DUF4788" evidence="3">
    <location>
        <begin position="11"/>
        <end position="238"/>
    </location>
</feature>
<dbReference type="Pfam" id="PF16032">
    <property type="entry name" value="DUF4788"/>
    <property type="match status" value="1"/>
</dbReference>